<evidence type="ECO:0000259" key="8">
    <source>
        <dbReference type="PROSITE" id="PS51746"/>
    </source>
</evidence>
<protein>
    <recommendedName>
        <fullName evidence="8">PPM-type phosphatase domain-containing protein</fullName>
    </recommendedName>
</protein>
<dbReference type="CDD" id="cd00143">
    <property type="entry name" value="PP2Cc"/>
    <property type="match status" value="1"/>
</dbReference>
<accession>A0A1R2BVE0</accession>
<evidence type="ECO:0000256" key="1">
    <source>
        <dbReference type="ARBA" id="ARBA00004170"/>
    </source>
</evidence>
<dbReference type="InterPro" id="IPR000222">
    <property type="entry name" value="PP2C_BS"/>
</dbReference>
<dbReference type="InterPro" id="IPR001932">
    <property type="entry name" value="PPM-type_phosphatase-like_dom"/>
</dbReference>
<evidence type="ECO:0000256" key="4">
    <source>
        <dbReference type="ARBA" id="ARBA00022912"/>
    </source>
</evidence>
<dbReference type="Gene3D" id="3.60.40.10">
    <property type="entry name" value="PPM-type phosphatase domain"/>
    <property type="match status" value="1"/>
</dbReference>
<dbReference type="AlphaFoldDB" id="A0A1R2BVE0"/>
<feature type="compositionally biased region" description="Polar residues" evidence="7">
    <location>
        <begin position="75"/>
        <end position="84"/>
    </location>
</feature>
<dbReference type="InterPro" id="IPR036457">
    <property type="entry name" value="PPM-type-like_dom_sf"/>
</dbReference>
<feature type="region of interest" description="Disordered" evidence="7">
    <location>
        <begin position="1"/>
        <end position="40"/>
    </location>
</feature>
<dbReference type="SUPFAM" id="SSF81606">
    <property type="entry name" value="PP2C-like"/>
    <property type="match status" value="1"/>
</dbReference>
<feature type="region of interest" description="Disordered" evidence="7">
    <location>
        <begin position="74"/>
        <end position="93"/>
    </location>
</feature>
<dbReference type="PROSITE" id="PS01032">
    <property type="entry name" value="PPM_1"/>
    <property type="match status" value="1"/>
</dbReference>
<evidence type="ECO:0000313" key="9">
    <source>
        <dbReference type="EMBL" id="OMJ80734.1"/>
    </source>
</evidence>
<dbReference type="PANTHER" id="PTHR47992">
    <property type="entry name" value="PROTEIN PHOSPHATASE"/>
    <property type="match status" value="1"/>
</dbReference>
<keyword evidence="3 6" id="KW-0378">Hydrolase</keyword>
<feature type="domain" description="PPM-type phosphatase" evidence="8">
    <location>
        <begin position="139"/>
        <end position="430"/>
    </location>
</feature>
<evidence type="ECO:0000313" key="10">
    <source>
        <dbReference type="Proteomes" id="UP000187209"/>
    </source>
</evidence>
<keyword evidence="2" id="KW-0479">Metal-binding</keyword>
<evidence type="ECO:0000256" key="6">
    <source>
        <dbReference type="RuleBase" id="RU003465"/>
    </source>
</evidence>
<evidence type="ECO:0000256" key="3">
    <source>
        <dbReference type="ARBA" id="ARBA00022801"/>
    </source>
</evidence>
<dbReference type="GO" id="GO:0046872">
    <property type="term" value="F:metal ion binding"/>
    <property type="evidence" value="ECO:0007669"/>
    <property type="project" value="UniProtKB-KW"/>
</dbReference>
<dbReference type="Pfam" id="PF00481">
    <property type="entry name" value="PP2C"/>
    <property type="match status" value="1"/>
</dbReference>
<comment type="caution">
    <text evidence="9">The sequence shown here is derived from an EMBL/GenBank/DDBJ whole genome shotgun (WGS) entry which is preliminary data.</text>
</comment>
<dbReference type="PROSITE" id="PS51746">
    <property type="entry name" value="PPM_2"/>
    <property type="match status" value="1"/>
</dbReference>
<comment type="subcellular location">
    <subcellularLocation>
        <location evidence="1">Membrane</location>
        <topology evidence="1">Peripheral membrane protein</topology>
    </subcellularLocation>
</comment>
<organism evidence="9 10">
    <name type="scientific">Stentor coeruleus</name>
    <dbReference type="NCBI Taxonomy" id="5963"/>
    <lineage>
        <taxon>Eukaryota</taxon>
        <taxon>Sar</taxon>
        <taxon>Alveolata</taxon>
        <taxon>Ciliophora</taxon>
        <taxon>Postciliodesmatophora</taxon>
        <taxon>Heterotrichea</taxon>
        <taxon>Heterotrichida</taxon>
        <taxon>Stentoridae</taxon>
        <taxon>Stentor</taxon>
    </lineage>
</organism>
<dbReference type="EMBL" id="MPUH01000410">
    <property type="protein sequence ID" value="OMJ80734.1"/>
    <property type="molecule type" value="Genomic_DNA"/>
</dbReference>
<dbReference type="Proteomes" id="UP000187209">
    <property type="component" value="Unassembled WGS sequence"/>
</dbReference>
<gene>
    <name evidence="9" type="ORF">SteCoe_18940</name>
</gene>
<proteinExistence type="inferred from homology"/>
<keyword evidence="10" id="KW-1185">Reference proteome</keyword>
<evidence type="ECO:0000256" key="5">
    <source>
        <dbReference type="ARBA" id="ARBA00023136"/>
    </source>
</evidence>
<reference evidence="9 10" key="1">
    <citation type="submission" date="2016-11" db="EMBL/GenBank/DDBJ databases">
        <title>The macronuclear genome of Stentor coeruleus: a giant cell with tiny introns.</title>
        <authorList>
            <person name="Slabodnick M."/>
            <person name="Ruby J.G."/>
            <person name="Reiff S.B."/>
            <person name="Swart E.C."/>
            <person name="Gosai S."/>
            <person name="Prabakaran S."/>
            <person name="Witkowska E."/>
            <person name="Larue G.E."/>
            <person name="Fisher S."/>
            <person name="Freeman R.M."/>
            <person name="Gunawardena J."/>
            <person name="Chu W."/>
            <person name="Stover N.A."/>
            <person name="Gregory B.D."/>
            <person name="Nowacki M."/>
            <person name="Derisi J."/>
            <person name="Roy S.W."/>
            <person name="Marshall W.F."/>
            <person name="Sood P."/>
        </authorList>
    </citation>
    <scope>NUCLEOTIDE SEQUENCE [LARGE SCALE GENOMIC DNA]</scope>
    <source>
        <strain evidence="9">WM001</strain>
    </source>
</reference>
<name>A0A1R2BVE0_9CILI</name>
<comment type="similarity">
    <text evidence="6">Belongs to the PP2C family.</text>
</comment>
<sequence>MLTLKTSETPSPPKHSLTPSSRKKITQKISMPLTTRAHPSSDKYIRLSEKPRLIKSTYIPSCTRTLTKDPKQLTPKFTLSSAPQPHTKLKKPLPKTPSIFWNAKTIFKKPPSIIPKRSLLIKIPEPYQTSKPNENPLKSYQARTQTGFTNGKTKSHNQDTYLTLENYNQSSHQHLFGIFDGHGLFGHEVSNFVKKILPAYLSKSLPDNFKGPGLSIHALAEIPEIFNKCFFSIQEALISHPHIDITYSGTTNCLVYINGKTCICANVGDSRAVIGRYTDDWEPIELSQDHKPEKTEEKCRIEKLGGRVEPFFDPLTRKYVGPFRVWIKNQQLPGLAMSRSFGDVLAASVGVICQPEVFIHTFTKDDKFFIIASDGVWGVLDSIGCVKIISGFYEEGNVQGAADTLMGKVLDIWNKKDNSVDDITFIIVFL</sequence>
<dbReference type="GO" id="GO:0004722">
    <property type="term" value="F:protein serine/threonine phosphatase activity"/>
    <property type="evidence" value="ECO:0007669"/>
    <property type="project" value="InterPro"/>
</dbReference>
<keyword evidence="4 6" id="KW-0904">Protein phosphatase</keyword>
<evidence type="ECO:0000256" key="2">
    <source>
        <dbReference type="ARBA" id="ARBA00022723"/>
    </source>
</evidence>
<evidence type="ECO:0000256" key="7">
    <source>
        <dbReference type="SAM" id="MobiDB-lite"/>
    </source>
</evidence>
<dbReference type="OrthoDB" id="10264738at2759"/>
<dbReference type="GO" id="GO:0016020">
    <property type="term" value="C:membrane"/>
    <property type="evidence" value="ECO:0007669"/>
    <property type="project" value="UniProtKB-SubCell"/>
</dbReference>
<dbReference type="InterPro" id="IPR015655">
    <property type="entry name" value="PP2C"/>
</dbReference>
<keyword evidence="5" id="KW-0472">Membrane</keyword>
<dbReference type="SMART" id="SM00332">
    <property type="entry name" value="PP2Cc"/>
    <property type="match status" value="1"/>
</dbReference>